<dbReference type="EMBL" id="VJMJ01000346">
    <property type="protein sequence ID" value="KAF0722131.1"/>
    <property type="molecule type" value="Genomic_DNA"/>
</dbReference>
<evidence type="ECO:0000313" key="1">
    <source>
        <dbReference type="EMBL" id="KAF0722131.1"/>
    </source>
</evidence>
<keyword evidence="2" id="KW-1185">Reference proteome</keyword>
<dbReference type="VEuPathDB" id="FungiDB:AeMF1_014701"/>
<dbReference type="Gene3D" id="1.25.40.20">
    <property type="entry name" value="Ankyrin repeat-containing domain"/>
    <property type="match status" value="1"/>
</dbReference>
<dbReference type="InterPro" id="IPR052050">
    <property type="entry name" value="SecEffector_AnkRepeat"/>
</dbReference>
<dbReference type="AlphaFoldDB" id="A0A6G0W503"/>
<gene>
    <name evidence="1" type="ORF">Ae201684_018670</name>
</gene>
<accession>A0A6G0W503</accession>
<protein>
    <submittedName>
        <fullName evidence="1">Uncharacterized protein</fullName>
    </submittedName>
</protein>
<comment type="caution">
    <text evidence="1">The sequence shown here is derived from an EMBL/GenBank/DDBJ whole genome shotgun (WGS) entry which is preliminary data.</text>
</comment>
<name>A0A6G0W503_9STRA</name>
<dbReference type="Proteomes" id="UP000481153">
    <property type="component" value="Unassembled WGS sequence"/>
</dbReference>
<dbReference type="PANTHER" id="PTHR46586:SF3">
    <property type="entry name" value="ANKYRIN REPEAT-CONTAINING PROTEIN"/>
    <property type="match status" value="1"/>
</dbReference>
<reference evidence="1 2" key="1">
    <citation type="submission" date="2019-07" db="EMBL/GenBank/DDBJ databases">
        <title>Genomics analysis of Aphanomyces spp. identifies a new class of oomycete effector associated with host adaptation.</title>
        <authorList>
            <person name="Gaulin E."/>
        </authorList>
    </citation>
    <scope>NUCLEOTIDE SEQUENCE [LARGE SCALE GENOMIC DNA]</scope>
    <source>
        <strain evidence="1 2">ATCC 201684</strain>
    </source>
</reference>
<organism evidence="1 2">
    <name type="scientific">Aphanomyces euteiches</name>
    <dbReference type="NCBI Taxonomy" id="100861"/>
    <lineage>
        <taxon>Eukaryota</taxon>
        <taxon>Sar</taxon>
        <taxon>Stramenopiles</taxon>
        <taxon>Oomycota</taxon>
        <taxon>Saprolegniomycetes</taxon>
        <taxon>Saprolegniales</taxon>
        <taxon>Verrucalvaceae</taxon>
        <taxon>Aphanomyces</taxon>
    </lineage>
</organism>
<sequence length="179" mass="19977">MTVAGLIFEFQAGLYLDLAVLLSEFHAQSFFHEEERALALLRALHADETTQFLARYITCRPSSLTHELVDASAQLGYTKAVEFLCGLGLPHSDFAIAGAANQGHVDVVAIFYHHGQPTRQSIQIALNHAAHAGQFRVVQFLYENRLKALTIVPILYAANGGHKEVERFLRERYEATLLE</sequence>
<evidence type="ECO:0000313" key="2">
    <source>
        <dbReference type="Proteomes" id="UP000481153"/>
    </source>
</evidence>
<dbReference type="InterPro" id="IPR036770">
    <property type="entry name" value="Ankyrin_rpt-contain_sf"/>
</dbReference>
<dbReference type="PANTHER" id="PTHR46586">
    <property type="entry name" value="ANKYRIN REPEAT-CONTAINING PROTEIN"/>
    <property type="match status" value="1"/>
</dbReference>
<proteinExistence type="predicted"/>
<dbReference type="SUPFAM" id="SSF48403">
    <property type="entry name" value="Ankyrin repeat"/>
    <property type="match status" value="1"/>
</dbReference>